<keyword evidence="4" id="KW-0963">Cytoplasm</keyword>
<feature type="binding site" evidence="4">
    <location>
        <position position="140"/>
    </location>
    <ligand>
        <name>GTP</name>
        <dbReference type="ChEBI" id="CHEBI:37565"/>
    </ligand>
</feature>
<reference evidence="10" key="1">
    <citation type="journal article" date="2020" name="mSystems">
        <title>Genome- and Community-Level Interaction Insights into Carbon Utilization and Element Cycling Functions of Hydrothermarchaeota in Hydrothermal Sediment.</title>
        <authorList>
            <person name="Zhou Z."/>
            <person name="Liu Y."/>
            <person name="Xu W."/>
            <person name="Pan J."/>
            <person name="Luo Z.H."/>
            <person name="Li M."/>
        </authorList>
    </citation>
    <scope>NUCLEOTIDE SEQUENCE [LARGE SCALE GENOMIC DNA]</scope>
    <source>
        <strain evidence="9">SpSt-258</strain>
        <strain evidence="10">SpSt-783</strain>
    </source>
</reference>
<dbReference type="GO" id="GO:0005525">
    <property type="term" value="F:GTP binding"/>
    <property type="evidence" value="ECO:0007669"/>
    <property type="project" value="UniProtKB-UniRule"/>
</dbReference>
<dbReference type="InterPro" id="IPR003008">
    <property type="entry name" value="Tubulin_FtsZ_GTPase"/>
</dbReference>
<dbReference type="Pfam" id="PF12327">
    <property type="entry name" value="FtsZ_C"/>
    <property type="match status" value="1"/>
</dbReference>
<comment type="similarity">
    <text evidence="1 4 6">Belongs to the FtsZ family.</text>
</comment>
<feature type="domain" description="Tubulin/FtsZ GTPase" evidence="7">
    <location>
        <begin position="13"/>
        <end position="206"/>
    </location>
</feature>
<feature type="binding site" evidence="4">
    <location>
        <position position="144"/>
    </location>
    <ligand>
        <name>GTP</name>
        <dbReference type="ChEBI" id="CHEBI:37565"/>
    </ligand>
</feature>
<evidence type="ECO:0000256" key="4">
    <source>
        <dbReference type="HAMAP-Rule" id="MF_00909"/>
    </source>
</evidence>
<dbReference type="SMART" id="SM00865">
    <property type="entry name" value="Tubulin_C"/>
    <property type="match status" value="1"/>
</dbReference>
<dbReference type="InterPro" id="IPR018316">
    <property type="entry name" value="Tubulin/FtsZ_2-layer-sand-dom"/>
</dbReference>
<dbReference type="GO" id="GO:0051258">
    <property type="term" value="P:protein polymerization"/>
    <property type="evidence" value="ECO:0007669"/>
    <property type="project" value="UniProtKB-UniRule"/>
</dbReference>
<keyword evidence="2 4" id="KW-0547">Nucleotide-binding</keyword>
<dbReference type="NCBIfam" id="TIGR00065">
    <property type="entry name" value="ftsZ"/>
    <property type="match status" value="1"/>
</dbReference>
<dbReference type="PANTHER" id="PTHR30314:SF3">
    <property type="entry name" value="MITOCHONDRIAL DIVISION PROTEIN FSZA"/>
    <property type="match status" value="1"/>
</dbReference>
<dbReference type="GO" id="GO:0043093">
    <property type="term" value="P:FtsZ-dependent cytokinesis"/>
    <property type="evidence" value="ECO:0007669"/>
    <property type="project" value="UniProtKB-UniRule"/>
</dbReference>
<evidence type="ECO:0000259" key="8">
    <source>
        <dbReference type="SMART" id="SM00865"/>
    </source>
</evidence>
<dbReference type="Gene3D" id="3.30.1330.20">
    <property type="entry name" value="Tubulin/FtsZ, C-terminal domain"/>
    <property type="match status" value="1"/>
</dbReference>
<dbReference type="InterPro" id="IPR037103">
    <property type="entry name" value="Tubulin/FtsZ-like_C"/>
</dbReference>
<protein>
    <recommendedName>
        <fullName evidence="4 5">Cell division protein FtsZ</fullName>
    </recommendedName>
</protein>
<evidence type="ECO:0000259" key="7">
    <source>
        <dbReference type="SMART" id="SM00864"/>
    </source>
</evidence>
<evidence type="ECO:0000256" key="6">
    <source>
        <dbReference type="RuleBase" id="RU000631"/>
    </source>
</evidence>
<dbReference type="PANTHER" id="PTHR30314">
    <property type="entry name" value="CELL DIVISION PROTEIN FTSZ-RELATED"/>
    <property type="match status" value="1"/>
</dbReference>
<evidence type="ECO:0000256" key="5">
    <source>
        <dbReference type="NCBIfam" id="TIGR00065"/>
    </source>
</evidence>
<dbReference type="InterPro" id="IPR036525">
    <property type="entry name" value="Tubulin/FtsZ_GTPase_sf"/>
</dbReference>
<dbReference type="GO" id="GO:0032153">
    <property type="term" value="C:cell division site"/>
    <property type="evidence" value="ECO:0007669"/>
    <property type="project" value="UniProtKB-UniRule"/>
</dbReference>
<dbReference type="SUPFAM" id="SSF52490">
    <property type="entry name" value="Tubulin nucleotide-binding domain-like"/>
    <property type="match status" value="1"/>
</dbReference>
<dbReference type="GO" id="GO:0005737">
    <property type="term" value="C:cytoplasm"/>
    <property type="evidence" value="ECO:0007669"/>
    <property type="project" value="UniProtKB-SubCell"/>
</dbReference>
<feature type="domain" description="Tubulin/FtsZ 2-layer sandwich" evidence="8">
    <location>
        <begin position="208"/>
        <end position="326"/>
    </location>
</feature>
<dbReference type="InterPro" id="IPR000158">
    <property type="entry name" value="Cell_div_FtsZ"/>
</dbReference>
<feature type="binding site" evidence="4">
    <location>
        <position position="188"/>
    </location>
    <ligand>
        <name>GTP</name>
        <dbReference type="ChEBI" id="CHEBI:37565"/>
    </ligand>
</feature>
<dbReference type="Gene3D" id="3.40.50.1440">
    <property type="entry name" value="Tubulin/FtsZ, GTPase domain"/>
    <property type="match status" value="1"/>
</dbReference>
<dbReference type="HAMAP" id="MF_00909">
    <property type="entry name" value="FtsZ"/>
    <property type="match status" value="1"/>
</dbReference>
<dbReference type="InterPro" id="IPR020805">
    <property type="entry name" value="Cell_div_FtsZ_CS"/>
</dbReference>
<comment type="caution">
    <text evidence="10">The sequence shown here is derived from an EMBL/GenBank/DDBJ whole genome shotgun (WGS) entry which is preliminary data.</text>
</comment>
<dbReference type="FunFam" id="3.40.50.1440:FF:000001">
    <property type="entry name" value="Cell division protein FtsZ"/>
    <property type="match status" value="1"/>
</dbReference>
<dbReference type="SUPFAM" id="SSF55307">
    <property type="entry name" value="Tubulin C-terminal domain-like"/>
    <property type="match status" value="1"/>
</dbReference>
<proteinExistence type="inferred from homology"/>
<dbReference type="GO" id="GO:0003924">
    <property type="term" value="F:GTPase activity"/>
    <property type="evidence" value="ECO:0007669"/>
    <property type="project" value="UniProtKB-UniRule"/>
</dbReference>
<dbReference type="SMART" id="SM00864">
    <property type="entry name" value="Tubulin"/>
    <property type="match status" value="1"/>
</dbReference>
<accession>A0A7C6EMC4</accession>
<comment type="function">
    <text evidence="4 6">Essential cell division protein that forms a contractile ring structure (Z ring) at the future cell division site. The regulation of the ring assembly controls the timing and the location of cell division. One of the functions of the FtsZ ring is to recruit other cell division proteins to the septum to produce a new cell wall between the dividing cells. Binds GTP and shows GTPase activity.</text>
</comment>
<dbReference type="InterPro" id="IPR024757">
    <property type="entry name" value="FtsZ_C"/>
</dbReference>
<dbReference type="GO" id="GO:0000917">
    <property type="term" value="P:division septum assembly"/>
    <property type="evidence" value="ECO:0007669"/>
    <property type="project" value="UniProtKB-KW"/>
</dbReference>
<comment type="subunit">
    <text evidence="4">Homodimer. Polymerizes to form a dynamic ring structure in a strictly GTP-dependent manner. Interacts directly with several other division proteins.</text>
</comment>
<gene>
    <name evidence="4 10" type="primary">ftsZ</name>
    <name evidence="9" type="ORF">ENP86_04615</name>
    <name evidence="10" type="ORF">ENV70_02370</name>
</gene>
<dbReference type="Pfam" id="PF00091">
    <property type="entry name" value="Tubulin"/>
    <property type="match status" value="1"/>
</dbReference>
<feature type="binding site" evidence="4">
    <location>
        <begin position="109"/>
        <end position="111"/>
    </location>
    <ligand>
        <name>GTP</name>
        <dbReference type="ChEBI" id="CHEBI:37565"/>
    </ligand>
</feature>
<dbReference type="InterPro" id="IPR008280">
    <property type="entry name" value="Tub_FtsZ_C"/>
</dbReference>
<comment type="subcellular location">
    <subcellularLocation>
        <location evidence="4">Cytoplasm</location>
    </subcellularLocation>
    <text evidence="4">Assembles at midcell at the inner surface of the cytoplasmic membrane.</text>
</comment>
<organism evidence="10">
    <name type="scientific">candidate division WOR-3 bacterium</name>
    <dbReference type="NCBI Taxonomy" id="2052148"/>
    <lineage>
        <taxon>Bacteria</taxon>
        <taxon>Bacteria division WOR-3</taxon>
    </lineage>
</organism>
<dbReference type="PROSITE" id="PS01135">
    <property type="entry name" value="FTSZ_2"/>
    <property type="match status" value="1"/>
</dbReference>
<keyword evidence="3 4" id="KW-0342">GTP-binding</keyword>
<dbReference type="PROSITE" id="PS01134">
    <property type="entry name" value="FTSZ_1"/>
    <property type="match status" value="1"/>
</dbReference>
<dbReference type="CDD" id="cd02201">
    <property type="entry name" value="FtsZ_type1"/>
    <property type="match status" value="1"/>
</dbReference>
<dbReference type="InterPro" id="IPR045061">
    <property type="entry name" value="FtsZ/CetZ"/>
</dbReference>
<evidence type="ECO:0000256" key="1">
    <source>
        <dbReference type="ARBA" id="ARBA00009690"/>
    </source>
</evidence>
<keyword evidence="4 6" id="KW-0717">Septation</keyword>
<evidence type="ECO:0000256" key="3">
    <source>
        <dbReference type="ARBA" id="ARBA00023134"/>
    </source>
</evidence>
<dbReference type="AlphaFoldDB" id="A0A7C6EMC4"/>
<dbReference type="EMBL" id="DSKY01000013">
    <property type="protein sequence ID" value="HDY58819.1"/>
    <property type="molecule type" value="Genomic_DNA"/>
</dbReference>
<evidence type="ECO:0000313" key="9">
    <source>
        <dbReference type="EMBL" id="HDY58819.1"/>
    </source>
</evidence>
<feature type="binding site" evidence="4">
    <location>
        <begin position="21"/>
        <end position="25"/>
    </location>
    <ligand>
        <name>GTP</name>
        <dbReference type="ChEBI" id="CHEBI:37565"/>
    </ligand>
</feature>
<sequence length="370" mass="39570">MLGLVQEPKFCAKIKLIGVGGAGCNTVSFAHTFGIEGVELVAVNTDAQHLQYYCQASEKIQIGINLTRGLGAGGDPEMGRKAAEESREEIKNIVKDADMIFIACGEGGGTGTGASPVIAKEAKDAGALVVAVVTKPWSHEAPRKLRIAERGIEELGEIVDTLICIPNDKINMVFPQDQNAVDTLKAGNIVLFNAIKGIAELITKPGIMNLDFADVRAVMTEKGKAILGLGISEGENRATQAAQAAISSPLLDNISINSARGILINISGSDVKMKEVTEAANLIMGSVNNTDVNAKIGLVVDETMNNKVQILVVATGITEEITESKIDVGARAENYDWPTFKRREAKKETKEKAYNPNDLDIPTFLRRQVD</sequence>
<evidence type="ECO:0000313" key="10">
    <source>
        <dbReference type="EMBL" id="HHS62449.1"/>
    </source>
</evidence>
<name>A0A7C6EMC4_UNCW3</name>
<dbReference type="EMBL" id="DTHJ01000052">
    <property type="protein sequence ID" value="HHS62449.1"/>
    <property type="molecule type" value="Genomic_DNA"/>
</dbReference>
<keyword evidence="4 6" id="KW-0131">Cell cycle</keyword>
<evidence type="ECO:0000256" key="2">
    <source>
        <dbReference type="ARBA" id="ARBA00022741"/>
    </source>
</evidence>
<dbReference type="PRINTS" id="PR00423">
    <property type="entry name" value="CELLDVISFTSZ"/>
</dbReference>
<keyword evidence="4 6" id="KW-0132">Cell division</keyword>